<dbReference type="Gene3D" id="3.20.20.80">
    <property type="entry name" value="Glycosidases"/>
    <property type="match status" value="1"/>
</dbReference>
<evidence type="ECO:0000313" key="2">
    <source>
        <dbReference type="EMBL" id="OUC78382.1"/>
    </source>
</evidence>
<name>A0A243Q9M1_9ACTN</name>
<reference evidence="2 3" key="1">
    <citation type="submission" date="2017-05" db="EMBL/GenBank/DDBJ databases">
        <title>Biotechnological potential of actinobacteria isolated from South African environments.</title>
        <authorList>
            <person name="Le Roes-Hill M."/>
            <person name="Prins A."/>
            <person name="Durrell K.A."/>
        </authorList>
    </citation>
    <scope>NUCLEOTIDE SEQUENCE [LARGE SCALE GENOMIC DNA]</scope>
    <source>
        <strain evidence="2">BS2</strain>
    </source>
</reference>
<accession>A0A243Q9M1</accession>
<dbReference type="InterPro" id="IPR017853">
    <property type="entry name" value="GH"/>
</dbReference>
<feature type="chain" id="PRO_5038508176" evidence="1">
    <location>
        <begin position="34"/>
        <end position="382"/>
    </location>
</feature>
<keyword evidence="3" id="KW-1185">Reference proteome</keyword>
<evidence type="ECO:0000313" key="3">
    <source>
        <dbReference type="Proteomes" id="UP000194632"/>
    </source>
</evidence>
<dbReference type="EMBL" id="NGFO01000013">
    <property type="protein sequence ID" value="OUC78382.1"/>
    <property type="molecule type" value="Genomic_DNA"/>
</dbReference>
<sequence>MTGSLHLVVHRRTTKRALAVLLTAIAVVLPCLAGCARTPDPGPPQSTQSHRASTTPTGLLLDGKPWWPAGFNAYQLSTDWSVNRGCGAQVDADGYFAKLPPRALTRFNLYSVFAVDKRSGLLDFGPIDRVFEAAARHRQMVLPVLTGGSGDCEDERFKERDFYVDGWRTEQRVGGLSYAEWVELAVTRWHDEPSIAGWELVGEPEASECGATSCDWRDRTCPDDATAVLKSFFDRAGAHLRTFDADRPIFSGLVGGDQCGLAGGGFTEVGRSTGLDVLDFHDYRSDVDPESGPAGSNLRARLEQAHALGKPLVVNEIGIHAGSCRSVASRAQQFETIIARHRAAGVAGALLWSFVPDPRGTQCTYDIGPNDPAWNVVRENAS</sequence>
<dbReference type="OrthoDB" id="3310285at2"/>
<protein>
    <submittedName>
        <fullName evidence="2">Beta-mannosidase</fullName>
    </submittedName>
</protein>
<organism evidence="2 3">
    <name type="scientific">Gordonia lacunae</name>
    <dbReference type="NCBI Taxonomy" id="417102"/>
    <lineage>
        <taxon>Bacteria</taxon>
        <taxon>Bacillati</taxon>
        <taxon>Actinomycetota</taxon>
        <taxon>Actinomycetes</taxon>
        <taxon>Mycobacteriales</taxon>
        <taxon>Gordoniaceae</taxon>
        <taxon>Gordonia</taxon>
    </lineage>
</organism>
<dbReference type="STRING" id="417102.CA982_12915"/>
<feature type="signal peptide" evidence="1">
    <location>
        <begin position="1"/>
        <end position="33"/>
    </location>
</feature>
<gene>
    <name evidence="2" type="ORF">CA982_12915</name>
</gene>
<dbReference type="Proteomes" id="UP000194632">
    <property type="component" value="Unassembled WGS sequence"/>
</dbReference>
<dbReference type="SUPFAM" id="SSF51445">
    <property type="entry name" value="(Trans)glycosidases"/>
    <property type="match status" value="1"/>
</dbReference>
<comment type="caution">
    <text evidence="2">The sequence shown here is derived from an EMBL/GenBank/DDBJ whole genome shotgun (WGS) entry which is preliminary data.</text>
</comment>
<evidence type="ECO:0000256" key="1">
    <source>
        <dbReference type="SAM" id="SignalP"/>
    </source>
</evidence>
<dbReference type="AlphaFoldDB" id="A0A243Q9M1"/>
<proteinExistence type="predicted"/>
<keyword evidence="1" id="KW-0732">Signal</keyword>